<keyword evidence="1" id="KW-0812">Transmembrane</keyword>
<dbReference type="PROSITE" id="PS51257">
    <property type="entry name" value="PROKAR_LIPOPROTEIN"/>
    <property type="match status" value="1"/>
</dbReference>
<name>A0ABZ0Z0C4_9CAUD</name>
<dbReference type="EMBL" id="OR769219">
    <property type="protein sequence ID" value="WQJ51527.1"/>
    <property type="molecule type" value="Genomic_DNA"/>
</dbReference>
<keyword evidence="3" id="KW-1185">Reference proteome</keyword>
<accession>A0ABZ0Z0C4</accession>
<feature type="transmembrane region" description="Helical" evidence="1">
    <location>
        <begin position="7"/>
        <end position="25"/>
    </location>
</feature>
<organism evidence="2 3">
    <name type="scientific">phage Lak_Megaphage_RVC_AP3_GC26</name>
    <dbReference type="NCBI Taxonomy" id="3109225"/>
    <lineage>
        <taxon>Viruses</taxon>
        <taxon>Duplodnaviria</taxon>
        <taxon>Heunggongvirae</taxon>
        <taxon>Uroviricota</taxon>
        <taxon>Caudoviricetes</taxon>
        <taxon>Caudoviricetes code 15 clade</taxon>
    </lineage>
</organism>
<keyword evidence="1" id="KW-0472">Membrane</keyword>
<evidence type="ECO:0000313" key="2">
    <source>
        <dbReference type="EMBL" id="WQJ51527.1"/>
    </source>
</evidence>
<keyword evidence="1" id="KW-1133">Transmembrane helix</keyword>
<evidence type="ECO:0000256" key="1">
    <source>
        <dbReference type="SAM" id="Phobius"/>
    </source>
</evidence>
<sequence>MENKRNNLFYVIIIVLIGACIYFASEKTYYEMKVHQLQETVDRQAGAIESLERQKINY</sequence>
<reference evidence="2 3" key="1">
    <citation type="submission" date="2023-11" db="EMBL/GenBank/DDBJ databases">
        <authorList>
            <person name="Cook R."/>
            <person name="Crisci M."/>
            <person name="Pye H."/>
            <person name="Adriaenssens E."/>
            <person name="Santini J."/>
        </authorList>
    </citation>
    <scope>NUCLEOTIDE SEQUENCE [LARGE SCALE GENOMIC DNA]</scope>
    <source>
        <strain evidence="2">Lak_Megaphage_RVC_AP3_GC26</strain>
    </source>
</reference>
<evidence type="ECO:0000313" key="3">
    <source>
        <dbReference type="Proteomes" id="UP001348805"/>
    </source>
</evidence>
<proteinExistence type="predicted"/>
<evidence type="ECO:0008006" key="4">
    <source>
        <dbReference type="Google" id="ProtNLM"/>
    </source>
</evidence>
<dbReference type="Proteomes" id="UP001348805">
    <property type="component" value="Segment"/>
</dbReference>
<protein>
    <recommendedName>
        <fullName evidence="4">Lysis protein</fullName>
    </recommendedName>
</protein>